<dbReference type="HOGENOM" id="CLU_031864_5_1_7"/>
<dbReference type="RefSeq" id="WP_014809521.1">
    <property type="nucleotide sequence ID" value="NC_018025.1"/>
</dbReference>
<dbReference type="AlphaFoldDB" id="I4C482"/>
<evidence type="ECO:0000259" key="9">
    <source>
        <dbReference type="Pfam" id="PF07992"/>
    </source>
</evidence>
<accession>I4C482</accession>
<dbReference type="PRINTS" id="PR00469">
    <property type="entry name" value="PNDRDTASEII"/>
</dbReference>
<proteinExistence type="inferred from homology"/>
<keyword evidence="11" id="KW-1185">Reference proteome</keyword>
<dbReference type="GO" id="GO:0005737">
    <property type="term" value="C:cytoplasm"/>
    <property type="evidence" value="ECO:0007669"/>
    <property type="project" value="InterPro"/>
</dbReference>
<comment type="similarity">
    <text evidence="1 7">Belongs to the class-II pyridine nucleotide-disulfide oxidoreductase family.</text>
</comment>
<organism evidence="10 11">
    <name type="scientific">Desulfomonile tiedjei (strain ATCC 49306 / DSM 6799 / DCB-1)</name>
    <dbReference type="NCBI Taxonomy" id="706587"/>
    <lineage>
        <taxon>Bacteria</taxon>
        <taxon>Pseudomonadati</taxon>
        <taxon>Thermodesulfobacteriota</taxon>
        <taxon>Desulfomonilia</taxon>
        <taxon>Desulfomonilales</taxon>
        <taxon>Desulfomonilaceae</taxon>
        <taxon>Desulfomonile</taxon>
    </lineage>
</organism>
<dbReference type="Proteomes" id="UP000006055">
    <property type="component" value="Chromosome"/>
</dbReference>
<dbReference type="EMBL" id="CP003360">
    <property type="protein sequence ID" value="AFM24373.1"/>
    <property type="molecule type" value="Genomic_DNA"/>
</dbReference>
<comment type="cofactor">
    <cofactor evidence="8">
        <name>FAD</name>
        <dbReference type="ChEBI" id="CHEBI:57692"/>
    </cofactor>
    <text evidence="8">Binds 1 FAD per subunit.</text>
</comment>
<reference evidence="11" key="1">
    <citation type="submission" date="2012-06" db="EMBL/GenBank/DDBJ databases">
        <title>Complete sequence of chromosome of Desulfomonile tiedjei DSM 6799.</title>
        <authorList>
            <person name="Lucas S."/>
            <person name="Copeland A."/>
            <person name="Lapidus A."/>
            <person name="Glavina del Rio T."/>
            <person name="Dalin E."/>
            <person name="Tice H."/>
            <person name="Bruce D."/>
            <person name="Goodwin L."/>
            <person name="Pitluck S."/>
            <person name="Peters L."/>
            <person name="Ovchinnikova G."/>
            <person name="Zeytun A."/>
            <person name="Lu M."/>
            <person name="Kyrpides N."/>
            <person name="Mavromatis K."/>
            <person name="Ivanova N."/>
            <person name="Brettin T."/>
            <person name="Detter J.C."/>
            <person name="Han C."/>
            <person name="Larimer F."/>
            <person name="Land M."/>
            <person name="Hauser L."/>
            <person name="Markowitz V."/>
            <person name="Cheng J.-F."/>
            <person name="Hugenholtz P."/>
            <person name="Woyke T."/>
            <person name="Wu D."/>
            <person name="Spring S."/>
            <person name="Schroeder M."/>
            <person name="Brambilla E."/>
            <person name="Klenk H.-P."/>
            <person name="Eisen J.A."/>
        </authorList>
    </citation>
    <scope>NUCLEOTIDE SEQUENCE [LARGE SCALE GENOMIC DNA]</scope>
    <source>
        <strain evidence="11">ATCC 49306 / DSM 6799 / DCB-1</strain>
    </source>
</reference>
<dbReference type="STRING" id="706587.Desti_1662"/>
<dbReference type="GO" id="GO:0004791">
    <property type="term" value="F:thioredoxin-disulfide reductase (NADPH) activity"/>
    <property type="evidence" value="ECO:0007669"/>
    <property type="project" value="UniProtKB-UniRule"/>
</dbReference>
<dbReference type="InterPro" id="IPR036188">
    <property type="entry name" value="FAD/NAD-bd_sf"/>
</dbReference>
<dbReference type="SUPFAM" id="SSF51905">
    <property type="entry name" value="FAD/NAD(P)-binding domain"/>
    <property type="match status" value="1"/>
</dbReference>
<dbReference type="KEGG" id="dti:Desti_1662"/>
<protein>
    <recommendedName>
        <fullName evidence="7">Thioredoxin reductase</fullName>
        <ecNumber evidence="7">1.8.1.9</ecNumber>
    </recommendedName>
</protein>
<keyword evidence="8" id="KW-0521">NADP</keyword>
<comment type="catalytic activity">
    <reaction evidence="7">
        <text>[thioredoxin]-dithiol + NADP(+) = [thioredoxin]-disulfide + NADPH + H(+)</text>
        <dbReference type="Rhea" id="RHEA:20345"/>
        <dbReference type="Rhea" id="RHEA-COMP:10698"/>
        <dbReference type="Rhea" id="RHEA-COMP:10700"/>
        <dbReference type="ChEBI" id="CHEBI:15378"/>
        <dbReference type="ChEBI" id="CHEBI:29950"/>
        <dbReference type="ChEBI" id="CHEBI:50058"/>
        <dbReference type="ChEBI" id="CHEBI:57783"/>
        <dbReference type="ChEBI" id="CHEBI:58349"/>
        <dbReference type="EC" id="1.8.1.9"/>
    </reaction>
</comment>
<comment type="subunit">
    <text evidence="7">Homodimer.</text>
</comment>
<evidence type="ECO:0000313" key="11">
    <source>
        <dbReference type="Proteomes" id="UP000006055"/>
    </source>
</evidence>
<evidence type="ECO:0000256" key="3">
    <source>
        <dbReference type="ARBA" id="ARBA00022827"/>
    </source>
</evidence>
<dbReference type="NCBIfam" id="TIGR01292">
    <property type="entry name" value="TRX_reduct"/>
    <property type="match status" value="1"/>
</dbReference>
<evidence type="ECO:0000313" key="10">
    <source>
        <dbReference type="EMBL" id="AFM24373.1"/>
    </source>
</evidence>
<dbReference type="PRINTS" id="PR00368">
    <property type="entry name" value="FADPNR"/>
</dbReference>
<keyword evidence="6 7" id="KW-0676">Redox-active center</keyword>
<evidence type="ECO:0000256" key="7">
    <source>
        <dbReference type="RuleBase" id="RU003880"/>
    </source>
</evidence>
<dbReference type="InterPro" id="IPR008255">
    <property type="entry name" value="Pyr_nucl-diS_OxRdtase_2_AS"/>
</dbReference>
<sequence length="319" mass="34381">MPMTTELIILGGGPAGLTAGIYSTRARISTMLLEKGIPGGQMTATEYVDNYPGFPEPILGMDLSKKMEAQAVKFGLDIRYGDVKSVLQVDDGFSIITDSDETFHCRAVIAATGASPMKLGIPGELELAGRGVSYCAVCDGPFFRETELAVVGGGDSAVEEAVYLTRFASKVHLIHRRDQLRACHEIQEKAFSEPKILVHWNTIPVEILGNKEVTGIRLRSASDQTESVLPISGVFFYVGLNPNSSAYANLVETDQRGFIVTDERMVTSVPGFFAAGDVRSKILRQISTAIGDGAIAAYSAQHYLEHGASSLRRTSNRAS</sequence>
<keyword evidence="2 7" id="KW-0285">Flavoprotein</keyword>
<dbReference type="Pfam" id="PF07992">
    <property type="entry name" value="Pyr_redox_2"/>
    <property type="match status" value="1"/>
</dbReference>
<dbReference type="PROSITE" id="PS00573">
    <property type="entry name" value="PYRIDINE_REDOX_2"/>
    <property type="match status" value="1"/>
</dbReference>
<dbReference type="PATRIC" id="fig|706587.4.peg.1899"/>
<dbReference type="InterPro" id="IPR023753">
    <property type="entry name" value="FAD/NAD-binding_dom"/>
</dbReference>
<feature type="domain" description="FAD/NAD(P)-binding" evidence="9">
    <location>
        <begin position="6"/>
        <end position="293"/>
    </location>
</feature>
<name>I4C482_DESTA</name>
<dbReference type="Gene3D" id="3.50.50.60">
    <property type="entry name" value="FAD/NAD(P)-binding domain"/>
    <property type="match status" value="2"/>
</dbReference>
<evidence type="ECO:0000256" key="4">
    <source>
        <dbReference type="ARBA" id="ARBA00023002"/>
    </source>
</evidence>
<dbReference type="PANTHER" id="PTHR48105">
    <property type="entry name" value="THIOREDOXIN REDUCTASE 1-RELATED-RELATED"/>
    <property type="match status" value="1"/>
</dbReference>
<evidence type="ECO:0000256" key="8">
    <source>
        <dbReference type="RuleBase" id="RU003881"/>
    </source>
</evidence>
<keyword evidence="3 7" id="KW-0274">FAD</keyword>
<keyword evidence="5" id="KW-1015">Disulfide bond</keyword>
<dbReference type="eggNOG" id="COG0492">
    <property type="taxonomic scope" value="Bacteria"/>
</dbReference>
<evidence type="ECO:0000256" key="1">
    <source>
        <dbReference type="ARBA" id="ARBA00009333"/>
    </source>
</evidence>
<evidence type="ECO:0000256" key="6">
    <source>
        <dbReference type="ARBA" id="ARBA00023284"/>
    </source>
</evidence>
<keyword evidence="4 7" id="KW-0560">Oxidoreductase</keyword>
<dbReference type="EC" id="1.8.1.9" evidence="7"/>
<dbReference type="GO" id="GO:0019430">
    <property type="term" value="P:removal of superoxide radicals"/>
    <property type="evidence" value="ECO:0007669"/>
    <property type="project" value="UniProtKB-UniRule"/>
</dbReference>
<dbReference type="InterPro" id="IPR005982">
    <property type="entry name" value="Thioredox_Rdtase"/>
</dbReference>
<evidence type="ECO:0000256" key="5">
    <source>
        <dbReference type="ARBA" id="ARBA00023157"/>
    </source>
</evidence>
<evidence type="ECO:0000256" key="2">
    <source>
        <dbReference type="ARBA" id="ARBA00022630"/>
    </source>
</evidence>
<gene>
    <name evidence="10" type="ordered locus">Desti_1662</name>
</gene>
<dbReference type="InterPro" id="IPR050097">
    <property type="entry name" value="Ferredoxin-NADP_redctase_2"/>
</dbReference>